<evidence type="ECO:0000313" key="3">
    <source>
        <dbReference type="Proteomes" id="UP001646157"/>
    </source>
</evidence>
<dbReference type="EMBL" id="JAFBDZ010000007">
    <property type="protein sequence ID" value="MBM7588147.1"/>
    <property type="molecule type" value="Genomic_DNA"/>
</dbReference>
<name>A0ABS2NJV7_9BACI</name>
<keyword evidence="1" id="KW-0732">Signal</keyword>
<dbReference type="Pfam" id="PF10783">
    <property type="entry name" value="DUF2599"/>
    <property type="match status" value="1"/>
</dbReference>
<dbReference type="Proteomes" id="UP001646157">
    <property type="component" value="Unassembled WGS sequence"/>
</dbReference>
<organism evidence="2 3">
    <name type="scientific">Rossellomorea pakistanensis</name>
    <dbReference type="NCBI Taxonomy" id="992288"/>
    <lineage>
        <taxon>Bacteria</taxon>
        <taxon>Bacillati</taxon>
        <taxon>Bacillota</taxon>
        <taxon>Bacilli</taxon>
        <taxon>Bacillales</taxon>
        <taxon>Bacillaceae</taxon>
        <taxon>Rossellomorea</taxon>
    </lineage>
</organism>
<dbReference type="InterPro" id="IPR019719">
    <property type="entry name" value="DUF2599"/>
</dbReference>
<keyword evidence="3" id="KW-1185">Reference proteome</keyword>
<evidence type="ECO:0000256" key="1">
    <source>
        <dbReference type="SAM" id="SignalP"/>
    </source>
</evidence>
<protein>
    <recommendedName>
        <fullName evidence="4">DUF2599 domain-containing protein</fullName>
    </recommendedName>
</protein>
<gene>
    <name evidence="2" type="ORF">JOC86_004722</name>
</gene>
<feature type="signal peptide" evidence="1">
    <location>
        <begin position="1"/>
        <end position="28"/>
    </location>
</feature>
<feature type="chain" id="PRO_5045251233" description="DUF2599 domain-containing protein" evidence="1">
    <location>
        <begin position="29"/>
        <end position="285"/>
    </location>
</feature>
<evidence type="ECO:0008006" key="4">
    <source>
        <dbReference type="Google" id="ProtNLM"/>
    </source>
</evidence>
<evidence type="ECO:0000313" key="2">
    <source>
        <dbReference type="EMBL" id="MBM7588147.1"/>
    </source>
</evidence>
<proteinExistence type="predicted"/>
<accession>A0ABS2NJV7</accession>
<comment type="caution">
    <text evidence="2">The sequence shown here is derived from an EMBL/GenBank/DDBJ whole genome shotgun (WGS) entry which is preliminary data.</text>
</comment>
<dbReference type="RefSeq" id="WP_205175615.1">
    <property type="nucleotide sequence ID" value="NZ_JAFBDZ010000007.1"/>
</dbReference>
<reference evidence="2 3" key="1">
    <citation type="submission" date="2021-01" db="EMBL/GenBank/DDBJ databases">
        <title>Genomic Encyclopedia of Type Strains, Phase IV (KMG-IV): sequencing the most valuable type-strain genomes for metagenomic binning, comparative biology and taxonomic classification.</title>
        <authorList>
            <person name="Goeker M."/>
        </authorList>
    </citation>
    <scope>NUCLEOTIDE SEQUENCE [LARGE SCALE GENOMIC DNA]</scope>
    <source>
        <strain evidence="2 3">DSM 24834</strain>
    </source>
</reference>
<sequence length="285" mass="31378">MSILKKSSLVSLGLVMMLGLNQAQFASAETNTPSVEVTTEDGNKIGIGTPIIKSESTKLLLFNGLNSESLNLKHEEIKENNSIKQSITINPTLSGTTIEIPFEFHNGEYLILNQGEEGKTNGTGNIYNEYHESIGVISTRVVEHQDKVNLNAKIKDGDRLELNVETKNNVTEPVEIQLIASATYYSTYFSGFSWITRSGVKSLSLQPTSYLRYPPDQGEAAARAIDAWDKVYAVHSGSSNWYNTGGMEDQFLCHASFARTKSSWNLEPSRPNVSYAQTVAKACNP</sequence>